<protein>
    <recommendedName>
        <fullName evidence="4">Protease Do-like PDZ domain-containing protein</fullName>
    </recommendedName>
</protein>
<dbReference type="Gene3D" id="2.30.42.10">
    <property type="match status" value="1"/>
</dbReference>
<evidence type="ECO:0000259" key="4">
    <source>
        <dbReference type="Pfam" id="PF17815"/>
    </source>
</evidence>
<evidence type="ECO:0000256" key="1">
    <source>
        <dbReference type="ARBA" id="ARBA00022670"/>
    </source>
</evidence>
<dbReference type="GO" id="GO:0006508">
    <property type="term" value="P:proteolysis"/>
    <property type="evidence" value="ECO:0007669"/>
    <property type="project" value="UniProtKB-KW"/>
</dbReference>
<keyword evidence="3" id="KW-0720">Serine protease</keyword>
<dbReference type="InterPro" id="IPR036034">
    <property type="entry name" value="PDZ_sf"/>
</dbReference>
<evidence type="ECO:0000313" key="5">
    <source>
        <dbReference type="EMBL" id="VVA96498.1"/>
    </source>
</evidence>
<dbReference type="InterPro" id="IPR041517">
    <property type="entry name" value="DEGP_PDZ"/>
</dbReference>
<sequence>MTGIVVTRVYKLSRRIKTLMENDVLLAVNGNPIQNDGEVSIGINLEGFIALKKPMENVCFDVLRKGVISQMTLRLSNMDNSQDGRDYPPPTYFIVGGFVFTNSEDGVKISQVLENEVNIGYTIFRDSVVVMVNGEVVYNVKAMRKMIEEAKKCPITTHVRLLLHCGGEYCELEVQQEIGNQALQVICTSQYEIIEAAIARE</sequence>
<comment type="caution">
    <text evidence="5">The sequence shown here is derived from an EMBL/GenBank/DDBJ whole genome shotgun (WGS) entry which is preliminary data.</text>
</comment>
<name>A0A565B495_9BRAS</name>
<dbReference type="Gene3D" id="3.20.190.20">
    <property type="match status" value="1"/>
</dbReference>
<keyword evidence="1" id="KW-0645">Protease</keyword>
<dbReference type="Pfam" id="PF17815">
    <property type="entry name" value="PDZ_3"/>
    <property type="match status" value="1"/>
</dbReference>
<dbReference type="Proteomes" id="UP000489600">
    <property type="component" value="Unassembled WGS sequence"/>
</dbReference>
<evidence type="ECO:0000256" key="3">
    <source>
        <dbReference type="ARBA" id="ARBA00022825"/>
    </source>
</evidence>
<proteinExistence type="predicted"/>
<keyword evidence="6" id="KW-1185">Reference proteome</keyword>
<evidence type="ECO:0000313" key="6">
    <source>
        <dbReference type="Proteomes" id="UP000489600"/>
    </source>
</evidence>
<evidence type="ECO:0000256" key="2">
    <source>
        <dbReference type="ARBA" id="ARBA00022801"/>
    </source>
</evidence>
<accession>A0A565B495</accession>
<dbReference type="SUPFAM" id="SSF50156">
    <property type="entry name" value="PDZ domain-like"/>
    <property type="match status" value="1"/>
</dbReference>
<dbReference type="AlphaFoldDB" id="A0A565B495"/>
<dbReference type="InterPro" id="IPR046449">
    <property type="entry name" value="DEGP_PDZ_sf"/>
</dbReference>
<feature type="domain" description="Protease Do-like PDZ" evidence="4">
    <location>
        <begin position="104"/>
        <end position="152"/>
    </location>
</feature>
<gene>
    <name evidence="5" type="ORF">ANE_LOCUS6943</name>
</gene>
<dbReference type="PANTHER" id="PTHR45980:SF9">
    <property type="entry name" value="PROTEASE DO-LIKE 10, MITOCHONDRIAL-RELATED"/>
    <property type="match status" value="1"/>
</dbReference>
<dbReference type="EMBL" id="CABITT030000003">
    <property type="protein sequence ID" value="VVA96498.1"/>
    <property type="molecule type" value="Genomic_DNA"/>
</dbReference>
<dbReference type="GO" id="GO:0004252">
    <property type="term" value="F:serine-type endopeptidase activity"/>
    <property type="evidence" value="ECO:0007669"/>
    <property type="project" value="TreeGrafter"/>
</dbReference>
<reference evidence="5" key="1">
    <citation type="submission" date="2019-07" db="EMBL/GenBank/DDBJ databases">
        <authorList>
            <person name="Dittberner H."/>
        </authorList>
    </citation>
    <scope>NUCLEOTIDE SEQUENCE [LARGE SCALE GENOMIC DNA]</scope>
</reference>
<keyword evidence="2" id="KW-0378">Hydrolase</keyword>
<organism evidence="5 6">
    <name type="scientific">Arabis nemorensis</name>
    <dbReference type="NCBI Taxonomy" id="586526"/>
    <lineage>
        <taxon>Eukaryota</taxon>
        <taxon>Viridiplantae</taxon>
        <taxon>Streptophyta</taxon>
        <taxon>Embryophyta</taxon>
        <taxon>Tracheophyta</taxon>
        <taxon>Spermatophyta</taxon>
        <taxon>Magnoliopsida</taxon>
        <taxon>eudicotyledons</taxon>
        <taxon>Gunneridae</taxon>
        <taxon>Pentapetalae</taxon>
        <taxon>rosids</taxon>
        <taxon>malvids</taxon>
        <taxon>Brassicales</taxon>
        <taxon>Brassicaceae</taxon>
        <taxon>Arabideae</taxon>
        <taxon>Arabis</taxon>
    </lineage>
</organism>
<dbReference type="PANTHER" id="PTHR45980">
    <property type="match status" value="1"/>
</dbReference>